<keyword evidence="2" id="KW-1185">Reference proteome</keyword>
<dbReference type="AlphaFoldDB" id="A0A7U7J672"/>
<proteinExistence type="predicted"/>
<accession>A0A7U7J672</accession>
<dbReference type="RefSeq" id="WP_034436535.1">
    <property type="nucleotide sequence ID" value="NZ_CBTK010000302.1"/>
</dbReference>
<reference evidence="1 2" key="1">
    <citation type="journal article" date="2014" name="ISME J.">
        <title>Candidatus Competibacter-lineage genomes retrieved from metagenomes reveal functional metabolic diversity.</title>
        <authorList>
            <person name="McIlroy S.J."/>
            <person name="Albertsen M."/>
            <person name="Andresen E.K."/>
            <person name="Saunders A.M."/>
            <person name="Kristiansen R."/>
            <person name="Stokholm-Bjerregaard M."/>
            <person name="Nielsen K.L."/>
            <person name="Nielsen P.H."/>
        </authorList>
    </citation>
    <scope>NUCLEOTIDE SEQUENCE [LARGE SCALE GENOMIC DNA]</scope>
    <source>
        <strain evidence="1 2">Run_B_J11</strain>
    </source>
</reference>
<evidence type="ECO:0000313" key="1">
    <source>
        <dbReference type="EMBL" id="CDH47487.1"/>
    </source>
</evidence>
<dbReference type="Proteomes" id="UP000019184">
    <property type="component" value="Unassembled WGS sequence"/>
</dbReference>
<evidence type="ECO:0000313" key="2">
    <source>
        <dbReference type="Proteomes" id="UP000019184"/>
    </source>
</evidence>
<protein>
    <submittedName>
        <fullName evidence="1">Helix-turn-helix protein, CopG family</fullName>
    </submittedName>
</protein>
<organism evidence="1 2">
    <name type="scientific">Candidatus Contendobacter odensis Run_B_J11</name>
    <dbReference type="NCBI Taxonomy" id="1400861"/>
    <lineage>
        <taxon>Bacteria</taxon>
        <taxon>Pseudomonadati</taxon>
        <taxon>Pseudomonadota</taxon>
        <taxon>Gammaproteobacteria</taxon>
        <taxon>Candidatus Competibacteraceae</taxon>
        <taxon>Candidatus Contendibacter</taxon>
    </lineage>
</organism>
<gene>
    <name evidence="1" type="ORF">BN874_830040</name>
</gene>
<name>A0A7U7J672_9GAMM</name>
<sequence>MILTVPITDAAVSELTALAKTQGKTTEQIVAELIERYLEDAEDLADALDALHDGETPIPLERVKAELGF</sequence>
<dbReference type="EMBL" id="CBTK010000302">
    <property type="protein sequence ID" value="CDH47487.1"/>
    <property type="molecule type" value="Genomic_DNA"/>
</dbReference>
<comment type="caution">
    <text evidence="1">The sequence shown here is derived from an EMBL/GenBank/DDBJ whole genome shotgun (WGS) entry which is preliminary data.</text>
</comment>